<protein>
    <submittedName>
        <fullName evidence="3">Transmembrane anti-sigma factor</fullName>
    </submittedName>
</protein>
<evidence type="ECO:0000313" key="3">
    <source>
        <dbReference type="EMBL" id="KJD43250.1"/>
    </source>
</evidence>
<proteinExistence type="predicted"/>
<accession>A0A0D7WVS4</accession>
<feature type="transmembrane region" description="Helical" evidence="2">
    <location>
        <begin position="99"/>
        <end position="120"/>
    </location>
</feature>
<reference evidence="3 4" key="1">
    <citation type="submission" date="2014-11" db="EMBL/GenBank/DDBJ databases">
        <title>Draft Genome Sequences of Paenibacillus polymyxa NRRL B-30509 and Paenibacillus terrae NRRL B-30644, Strains from a Poultry Environment that Produce Tridecaptin A and Paenicidins.</title>
        <authorList>
            <person name="van Belkum M.J."/>
            <person name="Lohans C.T."/>
            <person name="Vederas J.C."/>
        </authorList>
    </citation>
    <scope>NUCLEOTIDE SEQUENCE [LARGE SCALE GENOMIC DNA]</scope>
    <source>
        <strain evidence="3 4">NRRL B-30644</strain>
    </source>
</reference>
<evidence type="ECO:0000256" key="1">
    <source>
        <dbReference type="SAM" id="MobiDB-lite"/>
    </source>
</evidence>
<organism evidence="3 4">
    <name type="scientific">Paenibacillus terrae</name>
    <dbReference type="NCBI Taxonomy" id="159743"/>
    <lineage>
        <taxon>Bacteria</taxon>
        <taxon>Bacillati</taxon>
        <taxon>Bacillota</taxon>
        <taxon>Bacilli</taxon>
        <taxon>Bacillales</taxon>
        <taxon>Paenibacillaceae</taxon>
        <taxon>Paenibacillus</taxon>
    </lineage>
</organism>
<dbReference type="Proteomes" id="UP000032534">
    <property type="component" value="Unassembled WGS sequence"/>
</dbReference>
<keyword evidence="2" id="KW-0472">Membrane</keyword>
<dbReference type="EMBL" id="JTHP01000063">
    <property type="protein sequence ID" value="KJD43250.1"/>
    <property type="molecule type" value="Genomic_DNA"/>
</dbReference>
<evidence type="ECO:0000256" key="2">
    <source>
        <dbReference type="SAM" id="Phobius"/>
    </source>
</evidence>
<keyword evidence="2" id="KW-1133">Transmembrane helix</keyword>
<feature type="region of interest" description="Disordered" evidence="1">
    <location>
        <begin position="1"/>
        <end position="45"/>
    </location>
</feature>
<gene>
    <name evidence="3" type="ORF">QD47_23815</name>
</gene>
<feature type="transmembrane region" description="Helical" evidence="2">
    <location>
        <begin position="181"/>
        <end position="200"/>
    </location>
</feature>
<name>A0A0D7WVS4_9BACL</name>
<dbReference type="AlphaFoldDB" id="A0A0D7WVS4"/>
<keyword evidence="4" id="KW-1185">Reference proteome</keyword>
<dbReference type="OrthoDB" id="2679416at2"/>
<comment type="caution">
    <text evidence="3">The sequence shown here is derived from an EMBL/GenBank/DDBJ whole genome shotgun (WGS) entry which is preliminary data.</text>
</comment>
<dbReference type="RefSeq" id="WP_044648459.1">
    <property type="nucleotide sequence ID" value="NZ_JTHP01000063.1"/>
</dbReference>
<sequence>MKSRDAEDLFATGKNVSKQDSEHRRAKSSSAGWEHGSKENEWNLSKESGSAIRDISFEITDEQAEAMNRRVMDRIYEESPWLVPGEHRRARVNPASRKYMSVWIAGFLAVFLCSFLFLNWNGSSSQENPPQAAPVMDTGILPTGLLETTSTSPQYQYHIKDVNSGIMDPLVASIVPTYPQYWMLLSVLALALALFSLGWIHRARRVRN</sequence>
<dbReference type="PATRIC" id="fig|159743.3.peg.5288"/>
<evidence type="ECO:0000313" key="4">
    <source>
        <dbReference type="Proteomes" id="UP000032534"/>
    </source>
</evidence>
<keyword evidence="2 3" id="KW-0812">Transmembrane</keyword>